<dbReference type="EMBL" id="VSIJ01000005">
    <property type="protein sequence ID" value="TXX67271.1"/>
    <property type="molecule type" value="Genomic_DNA"/>
</dbReference>
<evidence type="ECO:0000313" key="1">
    <source>
        <dbReference type="EMBL" id="TXX67271.1"/>
    </source>
</evidence>
<accession>A0ABD7STL8</accession>
<evidence type="ECO:0000313" key="2">
    <source>
        <dbReference type="Proteomes" id="UP000323819"/>
    </source>
</evidence>
<sequence length="96" mass="10654">MKELINQSIQNIGQSQLVQTAIEEVKAEVQRLCVGSGVSTQGFEIDHCYCDWGDVPTSSAVEIIDNAARKLGVYGSENYKSTVNYICEQVTDFFKN</sequence>
<dbReference type="RefSeq" id="WP_148521413.1">
    <property type="nucleotide sequence ID" value="NZ_VSIJ01000005.1"/>
</dbReference>
<organism evidence="1 2">
    <name type="scientific">Vibrio cholerae</name>
    <dbReference type="NCBI Taxonomy" id="666"/>
    <lineage>
        <taxon>Bacteria</taxon>
        <taxon>Pseudomonadati</taxon>
        <taxon>Pseudomonadota</taxon>
        <taxon>Gammaproteobacteria</taxon>
        <taxon>Vibrionales</taxon>
        <taxon>Vibrionaceae</taxon>
        <taxon>Vibrio</taxon>
    </lineage>
</organism>
<dbReference type="AlphaFoldDB" id="A0ABD7STL8"/>
<protein>
    <submittedName>
        <fullName evidence="1">Uncharacterized protein</fullName>
    </submittedName>
</protein>
<proteinExistence type="predicted"/>
<gene>
    <name evidence="1" type="ORF">FXF03_01475</name>
</gene>
<name>A0ABD7STL8_VIBCL</name>
<reference evidence="1 2" key="1">
    <citation type="submission" date="2019-06" db="EMBL/GenBank/DDBJ databases">
        <title>Vibrio cholerae phylogeny based on whole-genome sequencing reveals genetic diversity and population strucutre.</title>
        <authorList>
            <person name="Zhiqiu Y."/>
            <person name="Bin L."/>
            <person name="Lingyan J."/>
        </authorList>
    </citation>
    <scope>NUCLEOTIDE SEQUENCE [LARGE SCALE GENOMIC DNA]</scope>
    <source>
        <strain evidence="1 2">N2814</strain>
    </source>
</reference>
<comment type="caution">
    <text evidence="1">The sequence shown here is derived from an EMBL/GenBank/DDBJ whole genome shotgun (WGS) entry which is preliminary data.</text>
</comment>
<dbReference type="Proteomes" id="UP000323819">
    <property type="component" value="Unassembled WGS sequence"/>
</dbReference>